<dbReference type="AlphaFoldDB" id="A0A494VUE8"/>
<sequence>MVFFEKKVLLIDVYSLVFGAMDNCVIAIQINVNFTAVHCHTVHIYWQNVPEMCICTLPAHFSAYDLHLDIKQKMRLVVTWQAAFSTM</sequence>
<dbReference type="Proteomes" id="UP000270046">
    <property type="component" value="Chromosome"/>
</dbReference>
<accession>A0A494VUE8</accession>
<dbReference type="EMBL" id="CP032869">
    <property type="protein sequence ID" value="AYL94945.1"/>
    <property type="molecule type" value="Genomic_DNA"/>
</dbReference>
<proteinExistence type="predicted"/>
<protein>
    <submittedName>
        <fullName evidence="1">Uncharacterized protein</fullName>
    </submittedName>
</protein>
<keyword evidence="2" id="KW-1185">Reference proteome</keyword>
<evidence type="ECO:0000313" key="2">
    <source>
        <dbReference type="Proteomes" id="UP000270046"/>
    </source>
</evidence>
<dbReference type="KEGG" id="muh:HYN43_006385"/>
<evidence type="ECO:0000313" key="1">
    <source>
        <dbReference type="EMBL" id="AYL94945.1"/>
    </source>
</evidence>
<reference evidence="1 2" key="1">
    <citation type="submission" date="2018-10" db="EMBL/GenBank/DDBJ databases">
        <title>Genome sequencing of Mucilaginibacter sp. HYN0043.</title>
        <authorList>
            <person name="Kim M."/>
            <person name="Yi H."/>
        </authorList>
    </citation>
    <scope>NUCLEOTIDE SEQUENCE [LARGE SCALE GENOMIC DNA]</scope>
    <source>
        <strain evidence="1 2">HYN0043</strain>
    </source>
</reference>
<gene>
    <name evidence="1" type="ORF">HYN43_006385</name>
</gene>
<organism evidence="1 2">
    <name type="scientific">Mucilaginibacter celer</name>
    <dbReference type="NCBI Taxonomy" id="2305508"/>
    <lineage>
        <taxon>Bacteria</taxon>
        <taxon>Pseudomonadati</taxon>
        <taxon>Bacteroidota</taxon>
        <taxon>Sphingobacteriia</taxon>
        <taxon>Sphingobacteriales</taxon>
        <taxon>Sphingobacteriaceae</taxon>
        <taxon>Mucilaginibacter</taxon>
    </lineage>
</organism>
<name>A0A494VUE8_9SPHI</name>